<protein>
    <submittedName>
        <fullName evidence="2">Uncharacterized protein</fullName>
    </submittedName>
</protein>
<name>A0A7S6R717_9CAUD</name>
<feature type="transmembrane region" description="Helical" evidence="1">
    <location>
        <begin position="7"/>
        <end position="27"/>
    </location>
</feature>
<reference evidence="2 3" key="1">
    <citation type="submission" date="2020-07" db="EMBL/GenBank/DDBJ databases">
        <title>Complete genome sequence of Streptomyces phage Salutena.</title>
        <authorList>
            <person name="Kim J.H."/>
            <person name="Higbee T."/>
            <person name="Clark J.D."/>
            <person name="Le T."/>
            <person name="Burrowes B.H."/>
            <person name="Liu M."/>
        </authorList>
    </citation>
    <scope>NUCLEOTIDE SEQUENCE [LARGE SCALE GENOMIC DNA]</scope>
</reference>
<dbReference type="Proteomes" id="UP000594184">
    <property type="component" value="Segment"/>
</dbReference>
<keyword evidence="1" id="KW-1133">Transmembrane helix</keyword>
<evidence type="ECO:0000313" key="3">
    <source>
        <dbReference type="Proteomes" id="UP000594184"/>
    </source>
</evidence>
<proteinExistence type="predicted"/>
<sequence>MKQRDPLVDLLAAITMIVVLVAGIWIWTSAPCGFWSYSRVGDMPARCIK</sequence>
<keyword evidence="1" id="KW-0472">Membrane</keyword>
<keyword evidence="1" id="KW-0812">Transmembrane</keyword>
<gene>
    <name evidence="2" type="ORF">CPT_Salutena_028</name>
</gene>
<organism evidence="2 3">
    <name type="scientific">Streptomyces phage Salutena</name>
    <dbReference type="NCBI Taxonomy" id="2767576"/>
    <lineage>
        <taxon>Viruses</taxon>
        <taxon>Duplodnaviria</taxon>
        <taxon>Heunggongvirae</taxon>
        <taxon>Uroviricota</taxon>
        <taxon>Caudoviricetes</taxon>
        <taxon>Arquatrovirinae</taxon>
        <taxon>Salutenavirus</taxon>
        <taxon>Salutenavirus salutena</taxon>
    </lineage>
</organism>
<evidence type="ECO:0000313" key="2">
    <source>
        <dbReference type="EMBL" id="QOV06158.1"/>
    </source>
</evidence>
<evidence type="ECO:0000256" key="1">
    <source>
        <dbReference type="SAM" id="Phobius"/>
    </source>
</evidence>
<accession>A0A7S6R717</accession>
<dbReference type="EMBL" id="MT708548">
    <property type="protein sequence ID" value="QOV06158.1"/>
    <property type="molecule type" value="Genomic_DNA"/>
</dbReference>
<keyword evidence="3" id="KW-1185">Reference proteome</keyword>